<gene>
    <name evidence="2" type="ORF">HNY73_010502</name>
</gene>
<feature type="compositionally biased region" description="Acidic residues" evidence="1">
    <location>
        <begin position="169"/>
        <end position="178"/>
    </location>
</feature>
<evidence type="ECO:0000256" key="1">
    <source>
        <dbReference type="SAM" id="MobiDB-lite"/>
    </source>
</evidence>
<dbReference type="EMBL" id="JABXBU010000030">
    <property type="protein sequence ID" value="KAF8784890.1"/>
    <property type="molecule type" value="Genomic_DNA"/>
</dbReference>
<dbReference type="AlphaFoldDB" id="A0A8T0F652"/>
<sequence>MAVNGNEIHRLNQQRVRNGHNIYCLISVQALRARQTWPYTINFNTKCRCFPTSWTLAITYQQNQETGVFSCSVTLKRNDSLNILVNAHVLISFLNINGRTVRFQRTVFNDSISSGQERQGSFTDAKLPTCLIFSDGGDIDLQITTFFRFCLSQTNFESNTLKKLKNKEEEDSDEEDPDKADSYEKDSDEDNVM</sequence>
<keyword evidence="3" id="KW-1185">Reference proteome</keyword>
<name>A0A8T0F652_ARGBR</name>
<organism evidence="2 3">
    <name type="scientific">Argiope bruennichi</name>
    <name type="common">Wasp spider</name>
    <name type="synonym">Aranea bruennichi</name>
    <dbReference type="NCBI Taxonomy" id="94029"/>
    <lineage>
        <taxon>Eukaryota</taxon>
        <taxon>Metazoa</taxon>
        <taxon>Ecdysozoa</taxon>
        <taxon>Arthropoda</taxon>
        <taxon>Chelicerata</taxon>
        <taxon>Arachnida</taxon>
        <taxon>Araneae</taxon>
        <taxon>Araneomorphae</taxon>
        <taxon>Entelegynae</taxon>
        <taxon>Araneoidea</taxon>
        <taxon>Araneidae</taxon>
        <taxon>Argiope</taxon>
    </lineage>
</organism>
<accession>A0A8T0F652</accession>
<protein>
    <submittedName>
        <fullName evidence="2">Uncharacterized protein</fullName>
    </submittedName>
</protein>
<evidence type="ECO:0000313" key="3">
    <source>
        <dbReference type="Proteomes" id="UP000807504"/>
    </source>
</evidence>
<feature type="region of interest" description="Disordered" evidence="1">
    <location>
        <begin position="161"/>
        <end position="193"/>
    </location>
</feature>
<evidence type="ECO:0000313" key="2">
    <source>
        <dbReference type="EMBL" id="KAF8784890.1"/>
    </source>
</evidence>
<proteinExistence type="predicted"/>
<reference evidence="2" key="1">
    <citation type="journal article" date="2020" name="bioRxiv">
        <title>Chromosome-level reference genome of the European wasp spider Argiope bruennichi: a resource for studies on range expansion and evolutionary adaptation.</title>
        <authorList>
            <person name="Sheffer M.M."/>
            <person name="Hoppe A."/>
            <person name="Krehenwinkel H."/>
            <person name="Uhl G."/>
            <person name="Kuss A.W."/>
            <person name="Jensen L."/>
            <person name="Jensen C."/>
            <person name="Gillespie R.G."/>
            <person name="Hoff K.J."/>
            <person name="Prost S."/>
        </authorList>
    </citation>
    <scope>NUCLEOTIDE SEQUENCE</scope>
</reference>
<reference evidence="2" key="2">
    <citation type="submission" date="2020-06" db="EMBL/GenBank/DDBJ databases">
        <authorList>
            <person name="Sheffer M."/>
        </authorList>
    </citation>
    <scope>NUCLEOTIDE SEQUENCE</scope>
</reference>
<comment type="caution">
    <text evidence="2">The sequence shown here is derived from an EMBL/GenBank/DDBJ whole genome shotgun (WGS) entry which is preliminary data.</text>
</comment>
<dbReference type="Proteomes" id="UP000807504">
    <property type="component" value="Unassembled WGS sequence"/>
</dbReference>